<evidence type="ECO:0000313" key="4">
    <source>
        <dbReference type="EMBL" id="SEF77909.1"/>
    </source>
</evidence>
<accession>A0A1H5US88</accession>
<dbReference type="PROSITE" id="PS51318">
    <property type="entry name" value="TAT"/>
    <property type="match status" value="1"/>
</dbReference>
<dbReference type="GO" id="GO:0030170">
    <property type="term" value="F:pyridoxal phosphate binding"/>
    <property type="evidence" value="ECO:0007669"/>
    <property type="project" value="InterPro"/>
</dbReference>
<name>A0A1H5US88_9BACT</name>
<dbReference type="SUPFAM" id="SSF53383">
    <property type="entry name" value="PLP-dependent transferases"/>
    <property type="match status" value="1"/>
</dbReference>
<dbReference type="RefSeq" id="WP_103931977.1">
    <property type="nucleotide sequence ID" value="NZ_FNVA01000001.1"/>
</dbReference>
<dbReference type="Proteomes" id="UP000236728">
    <property type="component" value="Unassembled WGS sequence"/>
</dbReference>
<organism evidence="4 5">
    <name type="scientific">Bryocella elongata</name>
    <dbReference type="NCBI Taxonomy" id="863522"/>
    <lineage>
        <taxon>Bacteria</taxon>
        <taxon>Pseudomonadati</taxon>
        <taxon>Acidobacteriota</taxon>
        <taxon>Terriglobia</taxon>
        <taxon>Terriglobales</taxon>
        <taxon>Acidobacteriaceae</taxon>
        <taxon>Bryocella</taxon>
    </lineage>
</organism>
<evidence type="ECO:0000256" key="1">
    <source>
        <dbReference type="ARBA" id="ARBA00001933"/>
    </source>
</evidence>
<dbReference type="GO" id="GO:0004125">
    <property type="term" value="F:L-seryl-tRNA(Sec) selenium transferase activity"/>
    <property type="evidence" value="ECO:0007669"/>
    <property type="project" value="TreeGrafter"/>
</dbReference>
<dbReference type="Gene3D" id="3.40.640.10">
    <property type="entry name" value="Type I PLP-dependent aspartate aminotransferase-like (Major domain)"/>
    <property type="match status" value="1"/>
</dbReference>
<dbReference type="InterPro" id="IPR015424">
    <property type="entry name" value="PyrdxlP-dep_Trfase"/>
</dbReference>
<dbReference type="Pfam" id="PF01053">
    <property type="entry name" value="Cys_Met_Meta_PP"/>
    <property type="match status" value="1"/>
</dbReference>
<comment type="cofactor">
    <cofactor evidence="1 3">
        <name>pyridoxal 5'-phosphate</name>
        <dbReference type="ChEBI" id="CHEBI:597326"/>
    </cofactor>
</comment>
<dbReference type="PANTHER" id="PTHR32328:SF0">
    <property type="entry name" value="L-SERYL-TRNA(SEC) SELENIUM TRANSFERASE"/>
    <property type="match status" value="1"/>
</dbReference>
<proteinExistence type="inferred from homology"/>
<dbReference type="EMBL" id="FNVA01000001">
    <property type="protein sequence ID" value="SEF77909.1"/>
    <property type="molecule type" value="Genomic_DNA"/>
</dbReference>
<dbReference type="PANTHER" id="PTHR32328">
    <property type="entry name" value="L-SERYL-TRNA(SEC) SELENIUM TRANSFERASE"/>
    <property type="match status" value="1"/>
</dbReference>
<gene>
    <name evidence="4" type="ORF">SAMN05421819_1168</name>
</gene>
<evidence type="ECO:0000313" key="5">
    <source>
        <dbReference type="Proteomes" id="UP000236728"/>
    </source>
</evidence>
<sequence length="538" mass="58517">MSIFRKARWSRREVLKQSGLLSAASAATAISPLAAGAMSQAQGPSGVMLPARKGTEMNNLFTQIGVRPIINAHGTFTIISGSRSLPQVKQAMYEASFYFVHLDEMMDAIGKELGQLTGAEWGIATTGCEAAIALATVACTVGTDPERSQALPYRRERDQVIIPKHSRNPYDFGVRMTGAEVVEVASAEELKNKISTRTAMIYILSSPAAETGPLSIPNICAIAREHQIPVFVDAAAEEPLVPNIHLRHGATLVGYSGGKCMRGPQSSGMLIGQKDLCRAAYFQAAPHHNYGRAFKCSKEEAMGLLAAVRQWYKRDHDAEQRMWLSWLQYIADRVKGLPSVTAEYLQPEDLSNRSPRLRLHWDASQLKITGTELVARLDAGTPRILVDGGSGTRPDHMASSLTIMPYMMDAGEEHIIADAIFEALTNPGHYEDPAIPTGAPERVQGKWAVSIQYTRGVGEQHFAIEQNGNELHGTQSGEMYTAALKGAIHADEIELRSQMAVPGNEINWTFKGKVTGNSMSGAVDLGEYGKATWKATRA</sequence>
<keyword evidence="2 3" id="KW-0663">Pyridoxal phosphate</keyword>
<dbReference type="GO" id="GO:0019346">
    <property type="term" value="P:transsulfuration"/>
    <property type="evidence" value="ECO:0007669"/>
    <property type="project" value="InterPro"/>
</dbReference>
<keyword evidence="5" id="KW-1185">Reference proteome</keyword>
<dbReference type="AlphaFoldDB" id="A0A1H5US88"/>
<protein>
    <submittedName>
        <fullName evidence="4">Uncharacterized pyridoxal phosphate-dependent enzyme</fullName>
    </submittedName>
</protein>
<comment type="similarity">
    <text evidence="3">Belongs to the trans-sulfuration enzymes family.</text>
</comment>
<dbReference type="InterPro" id="IPR015421">
    <property type="entry name" value="PyrdxlP-dep_Trfase_major"/>
</dbReference>
<dbReference type="InterPro" id="IPR006311">
    <property type="entry name" value="TAT_signal"/>
</dbReference>
<evidence type="ECO:0000256" key="3">
    <source>
        <dbReference type="RuleBase" id="RU362118"/>
    </source>
</evidence>
<dbReference type="InterPro" id="IPR000277">
    <property type="entry name" value="Cys/Met-Metab_PyrdxlP-dep_enz"/>
</dbReference>
<evidence type="ECO:0000256" key="2">
    <source>
        <dbReference type="ARBA" id="ARBA00022898"/>
    </source>
</evidence>
<reference evidence="4 5" key="1">
    <citation type="submission" date="2016-10" db="EMBL/GenBank/DDBJ databases">
        <authorList>
            <person name="de Groot N.N."/>
        </authorList>
    </citation>
    <scope>NUCLEOTIDE SEQUENCE [LARGE SCALE GENOMIC DNA]</scope>
    <source>
        <strain evidence="4 5">DSM 22489</strain>
    </source>
</reference>
<dbReference type="OrthoDB" id="9787096at2"/>